<dbReference type="OrthoDB" id="9757737at2"/>
<feature type="repeat" description="NHL" evidence="6">
    <location>
        <begin position="743"/>
        <end position="774"/>
    </location>
</feature>
<sequence>MEFYWIIDSEGVSFRLNGKIRKGKREMDIKRVCFQNRRLNICSILVMVFLLTLPSNIWAAATGDGSTAAVSSDGSLFSGFITDGVGFSELSNIRMVRTAGTDPLATWEPCNSSQSRDIDFNAVAYGNDTFIAVGKSGTIVSSSNGMNWCSVGPGIAMDLYGVGYCNNTFVVVGDGGTILTSVDGVSWTSRTSGIVSKLYGVAYGNNTFVAVGDAGMVLTSPDGVYWTNRTSGTSQNLTAVTKGKDLFVAVGDSGKILTSPDGIIWTERTTMTNNIFYGVTYGNNIFMAVGYYQDPDGVAIIQIAKIFSSTDGVIWKDCSAEGCWLEDITYGNNNFVAVGSGNTQTIVTSADGLNWTERMPRANYSLSGVACGHNTFVAVGGGGTIFHSNRDATLLAITTGSLTAGFIGEHYSSSLLASGGTAPYTWRATGLPEGLSIDSQTGVISGTPAGIGTSNANVTVTDSLGMAVTQTFRLTLTQNTGIISTVAGNGTAGYSGDGGLAASALLNYPHGLAFDGNGNLYIADASNRRVRKIDSAGIITTVAGNGTSGYSGDGGSAIAAKITCPYGVAFDSNGNMYIADIFNHRIRKVDPAGIISTVAGNGVLTGSYKSGYSGDGGSATSAQLNYPYGVAFDASGNMYIADSNNHCIRKVDTLGIISTAAGNGTYGYSGDGGPATSAQLNNPNGLSFDNRGNMYIADTYNHRIRMVDPNGVISTVAGNGNSGDRYGNDGGYSGDGGLATSAQLNNPNGITFDSSGNMYIADSNNNCIRKVDHSGMISTFAGNGTSGHFGDGGPATSAQLRNPVGVALDNSGNLFIADYFDHSIRKVVLAAQQNSTISPTTGNFDKRISAQADVSTTMTLNGNELLRITNGETALIQGKDYNVNGNTVTIQKDYLASLTVGTTTLTFVFSSGASQVLTITITDGTTETWTNWTATTQKGSHDFWTIAFSKEVDPRSLDNNIYVTTDEAGSNKVDDISVILEGNLCQVKVMPPSNGWQPEGSYYLFISSKVKSQGGQELLSGIRMMFTITM</sequence>
<dbReference type="PROSITE" id="PS51125">
    <property type="entry name" value="NHL"/>
    <property type="match status" value="4"/>
</dbReference>
<evidence type="ECO:0000313" key="10">
    <source>
        <dbReference type="EMBL" id="ABI68685.1"/>
    </source>
</evidence>
<dbReference type="SUPFAM" id="SSF81296">
    <property type="entry name" value="E set domains"/>
    <property type="match status" value="1"/>
</dbReference>
<dbReference type="HOGENOM" id="CLU_294386_0_0_9"/>
<evidence type="ECO:0000256" key="4">
    <source>
        <dbReference type="ARBA" id="ARBA00023277"/>
    </source>
</evidence>
<dbReference type="Pfam" id="PF03442">
    <property type="entry name" value="CBM_X2"/>
    <property type="match status" value="1"/>
</dbReference>
<dbReference type="InterPro" id="IPR013783">
    <property type="entry name" value="Ig-like_fold"/>
</dbReference>
<keyword evidence="2" id="KW-0677">Repeat</keyword>
<dbReference type="PANTHER" id="PTHR13833">
    <property type="match status" value="1"/>
</dbReference>
<dbReference type="Gene3D" id="2.120.10.30">
    <property type="entry name" value="TolB, C-terminal domain"/>
    <property type="match status" value="3"/>
</dbReference>
<evidence type="ECO:0000256" key="6">
    <source>
        <dbReference type="PROSITE-ProRule" id="PRU00504"/>
    </source>
</evidence>
<proteinExistence type="predicted"/>
<gene>
    <name evidence="10" type="ordered locus">Swol_1378</name>
</gene>
<feature type="domain" description="Carbohydrate binding X2" evidence="8">
    <location>
        <begin position="837"/>
        <end position="919"/>
    </location>
</feature>
<feature type="transmembrane region" description="Helical" evidence="7">
    <location>
        <begin position="39"/>
        <end position="61"/>
    </location>
</feature>
<evidence type="ECO:0000256" key="7">
    <source>
        <dbReference type="SAM" id="Phobius"/>
    </source>
</evidence>
<keyword evidence="7" id="KW-0812">Transmembrane</keyword>
<dbReference type="GO" id="GO:0030245">
    <property type="term" value="P:cellulose catabolic process"/>
    <property type="evidence" value="ECO:0007669"/>
    <property type="project" value="UniProtKB-KW"/>
</dbReference>
<dbReference type="SUPFAM" id="SSF110296">
    <property type="entry name" value="Oligoxyloglucan reducing end-specific cellobiohydrolase"/>
    <property type="match status" value="1"/>
</dbReference>
<dbReference type="InterPro" id="IPR014756">
    <property type="entry name" value="Ig_E-set"/>
</dbReference>
<dbReference type="SUPFAM" id="SSF63829">
    <property type="entry name" value="Calcium-dependent phosphotriesterase"/>
    <property type="match status" value="2"/>
</dbReference>
<dbReference type="STRING" id="335541.Swol_1378"/>
<keyword evidence="4" id="KW-0119">Carbohydrate metabolism</keyword>
<dbReference type="PANTHER" id="PTHR13833:SF71">
    <property type="entry name" value="NHL DOMAIN-CONTAINING PROTEIN"/>
    <property type="match status" value="1"/>
</dbReference>
<evidence type="ECO:0000256" key="5">
    <source>
        <dbReference type="ARBA" id="ARBA00023326"/>
    </source>
</evidence>
<keyword evidence="5" id="KW-0624">Polysaccharide degradation</keyword>
<keyword evidence="11" id="KW-1185">Reference proteome</keyword>
<keyword evidence="7" id="KW-1133">Transmembrane helix</keyword>
<dbReference type="Proteomes" id="UP000001968">
    <property type="component" value="Chromosome"/>
</dbReference>
<feature type="domain" description="Teneurin NHL" evidence="9">
    <location>
        <begin position="669"/>
        <end position="719"/>
    </location>
</feature>
<keyword evidence="7" id="KW-0472">Membrane</keyword>
<dbReference type="Pfam" id="PF05345">
    <property type="entry name" value="He_PIG"/>
    <property type="match status" value="1"/>
</dbReference>
<dbReference type="CDD" id="cd14953">
    <property type="entry name" value="NHL_like_1"/>
    <property type="match status" value="1"/>
</dbReference>
<feature type="repeat" description="NHL" evidence="6">
    <location>
        <begin position="506"/>
        <end position="536"/>
    </location>
</feature>
<dbReference type="InterPro" id="IPR005102">
    <property type="entry name" value="Carbo-bd_X2"/>
</dbReference>
<dbReference type="EMBL" id="CP000448">
    <property type="protein sequence ID" value="ABI68685.1"/>
    <property type="molecule type" value="Genomic_DNA"/>
</dbReference>
<dbReference type="Pfam" id="PF25021">
    <property type="entry name" value="TEN_NHL"/>
    <property type="match status" value="4"/>
</dbReference>
<dbReference type="InterPro" id="IPR001258">
    <property type="entry name" value="NHL_repeat"/>
</dbReference>
<reference evidence="11" key="1">
    <citation type="journal article" date="2010" name="Environ. Microbiol.">
        <title>The genome of Syntrophomonas wolfei: new insights into syntrophic metabolism and biohydrogen production.</title>
        <authorList>
            <person name="Sieber J.R."/>
            <person name="Sims D.R."/>
            <person name="Han C."/>
            <person name="Kim E."/>
            <person name="Lykidis A."/>
            <person name="Lapidus A.L."/>
            <person name="McDonnald E."/>
            <person name="Rohlin L."/>
            <person name="Culley D.E."/>
            <person name="Gunsalus R."/>
            <person name="McInerney M.J."/>
        </authorList>
    </citation>
    <scope>NUCLEOTIDE SEQUENCE [LARGE SCALE GENOMIC DNA]</scope>
    <source>
        <strain evidence="11">DSM 2245B / Goettingen</strain>
    </source>
</reference>
<dbReference type="AlphaFoldDB" id="Q0AX69"/>
<organism evidence="10 11">
    <name type="scientific">Syntrophomonas wolfei subsp. wolfei (strain DSM 2245B / Goettingen)</name>
    <dbReference type="NCBI Taxonomy" id="335541"/>
    <lineage>
        <taxon>Bacteria</taxon>
        <taxon>Bacillati</taxon>
        <taxon>Bacillota</taxon>
        <taxon>Clostridia</taxon>
        <taxon>Eubacteriales</taxon>
        <taxon>Syntrophomonadaceae</taxon>
        <taxon>Syntrophomonas</taxon>
    </lineage>
</organism>
<feature type="repeat" description="NHL" evidence="6">
    <location>
        <begin position="679"/>
        <end position="710"/>
    </location>
</feature>
<evidence type="ECO:0000256" key="2">
    <source>
        <dbReference type="ARBA" id="ARBA00022737"/>
    </source>
</evidence>
<dbReference type="Gene3D" id="2.60.40.10">
    <property type="entry name" value="Immunoglobulins"/>
    <property type="match status" value="2"/>
</dbReference>
<evidence type="ECO:0000259" key="8">
    <source>
        <dbReference type="Pfam" id="PF03442"/>
    </source>
</evidence>
<dbReference type="KEGG" id="swo:Swol_1378"/>
<feature type="domain" description="Teneurin NHL" evidence="9">
    <location>
        <begin position="598"/>
        <end position="663"/>
    </location>
</feature>
<keyword evidence="1" id="KW-0732">Signal</keyword>
<feature type="domain" description="Teneurin NHL" evidence="9">
    <location>
        <begin position="494"/>
        <end position="545"/>
    </location>
</feature>
<keyword evidence="3" id="KW-0136">Cellulose degradation</keyword>
<evidence type="ECO:0000313" key="11">
    <source>
        <dbReference type="Proteomes" id="UP000001968"/>
    </source>
</evidence>
<feature type="repeat" description="NHL" evidence="6">
    <location>
        <begin position="623"/>
        <end position="654"/>
    </location>
</feature>
<evidence type="ECO:0000256" key="1">
    <source>
        <dbReference type="ARBA" id="ARBA00022729"/>
    </source>
</evidence>
<dbReference type="RefSeq" id="WP_011640784.1">
    <property type="nucleotide sequence ID" value="NC_008346.1"/>
</dbReference>
<feature type="domain" description="Teneurin NHL" evidence="9">
    <location>
        <begin position="731"/>
        <end position="783"/>
    </location>
</feature>
<accession>Q0AX69</accession>
<protein>
    <submittedName>
        <fullName evidence="10">Uncharacterized protein</fullName>
    </submittedName>
</protein>
<name>Q0AX69_SYNWW</name>
<evidence type="ECO:0000259" key="9">
    <source>
        <dbReference type="Pfam" id="PF25021"/>
    </source>
</evidence>
<dbReference type="InterPro" id="IPR056822">
    <property type="entry name" value="TEN_NHL"/>
</dbReference>
<dbReference type="InterPro" id="IPR011042">
    <property type="entry name" value="6-blade_b-propeller_TolB-like"/>
</dbReference>
<evidence type="ECO:0000256" key="3">
    <source>
        <dbReference type="ARBA" id="ARBA00023001"/>
    </source>
</evidence>
<dbReference type="eggNOG" id="COG3386">
    <property type="taxonomic scope" value="Bacteria"/>
</dbReference>